<evidence type="ECO:0000313" key="11">
    <source>
        <dbReference type="EMBL" id="AKV80013.1"/>
    </source>
</evidence>
<evidence type="ECO:0000256" key="5">
    <source>
        <dbReference type="ARBA" id="ARBA00022801"/>
    </source>
</evidence>
<dbReference type="AlphaFoldDB" id="A0A088E2Q2"/>
<dbReference type="HAMAP" id="MF_00754">
    <property type="entry name" value="RNase_P_1"/>
    <property type="match status" value="1"/>
</dbReference>
<dbReference type="Gene3D" id="2.30.30.210">
    <property type="entry name" value="Ribonuclease P/MRP, subunit p29"/>
    <property type="match status" value="1"/>
</dbReference>
<gene>
    <name evidence="6" type="primary">rnp1</name>
    <name evidence="7" type="ORF">HA72_0099</name>
    <name evidence="8" type="ORF">MsedA_0104</name>
    <name evidence="9" type="ORF">MsedB_0104</name>
    <name evidence="10" type="ORF">MsedC_0103</name>
    <name evidence="11" type="ORF">MsedD_0104</name>
    <name evidence="12" type="ORF">MsedE_0104</name>
</gene>
<keyword evidence="2 6" id="KW-0819">tRNA processing</keyword>
<evidence type="ECO:0000256" key="2">
    <source>
        <dbReference type="ARBA" id="ARBA00022694"/>
    </source>
</evidence>
<dbReference type="InterPro" id="IPR002730">
    <property type="entry name" value="Rpp29/RNP1"/>
</dbReference>
<organism evidence="7 13">
    <name type="scientific">Metallosphaera sedula</name>
    <dbReference type="NCBI Taxonomy" id="43687"/>
    <lineage>
        <taxon>Archaea</taxon>
        <taxon>Thermoproteota</taxon>
        <taxon>Thermoprotei</taxon>
        <taxon>Sulfolobales</taxon>
        <taxon>Sulfolobaceae</taxon>
        <taxon>Metallosphaera</taxon>
    </lineage>
</organism>
<reference evidence="15 16" key="2">
    <citation type="journal article" date="2015" name="Genome Announc.">
        <title>Complete Genome Sequences of Evolved Arsenate-Resistant Metallosphaera sedula Strains.</title>
        <authorList>
            <person name="Ai C."/>
            <person name="McCarthy S."/>
            <person name="Schackwitz W."/>
            <person name="Martin J."/>
            <person name="Lipzen A."/>
            <person name="Blum P."/>
        </authorList>
    </citation>
    <scope>NUCLEOTIDE SEQUENCE [LARGE SCALE GENOMIC DNA]</scope>
    <source>
        <strain evidence="10 16">ARS120-1</strain>
        <strain evidence="11 15">ARS120-2</strain>
        <strain evidence="8 18">ARS50-1</strain>
        <strain evidence="9 17">ARS50-2</strain>
    </source>
</reference>
<dbReference type="SUPFAM" id="SSF101744">
    <property type="entry name" value="Rof/RNase P subunit-like"/>
    <property type="match status" value="1"/>
</dbReference>
<dbReference type="OMA" id="RIKILWY"/>
<keyword evidence="1 6" id="KW-0963">Cytoplasm</keyword>
<dbReference type="Proteomes" id="UP000062475">
    <property type="component" value="Chromosome"/>
</dbReference>
<accession>A0A088E2Q2</accession>
<comment type="function">
    <text evidence="6">Part of ribonuclease P, a protein complex that generates mature tRNA molecules by cleaving their 5'-ends.</text>
</comment>
<name>A0A088E2Q2_9CREN</name>
<reference evidence="12 14" key="3">
    <citation type="submission" date="2015-07" db="EMBL/GenBank/DDBJ databases">
        <title>Physiological, transcriptional responses and genome re-sequencing of acid resistant extremely thermoacidophilic Metallosphaera sedula SARC-M1.</title>
        <authorList>
            <person name="Ai C."/>
            <person name="McCarthy S."/>
            <person name="Eckrich V."/>
            <person name="Rudrappa D."/>
            <person name="Qiu G."/>
            <person name="Blum P."/>
        </authorList>
    </citation>
    <scope>NUCLEOTIDE SEQUENCE [LARGE SCALE GENOMIC DNA]</scope>
    <source>
        <strain evidence="12 14">SARC-M1</strain>
    </source>
</reference>
<dbReference type="GO" id="GO:0005737">
    <property type="term" value="C:cytoplasm"/>
    <property type="evidence" value="ECO:0007669"/>
    <property type="project" value="UniProtKB-SubCell"/>
</dbReference>
<evidence type="ECO:0000313" key="7">
    <source>
        <dbReference type="EMBL" id="AIM26263.1"/>
    </source>
</evidence>
<dbReference type="Proteomes" id="UP000029084">
    <property type="component" value="Chromosome"/>
</dbReference>
<dbReference type="SMART" id="SM00538">
    <property type="entry name" value="POP4"/>
    <property type="match status" value="1"/>
</dbReference>
<evidence type="ECO:0000313" key="14">
    <source>
        <dbReference type="Proteomes" id="UP000056255"/>
    </source>
</evidence>
<proteinExistence type="inferred from homology"/>
<dbReference type="EMBL" id="CP012175">
    <property type="protein sequence ID" value="AKV80013.1"/>
    <property type="molecule type" value="Genomic_DNA"/>
</dbReference>
<comment type="subcellular location">
    <subcellularLocation>
        <location evidence="6">Cytoplasm</location>
    </subcellularLocation>
</comment>
<evidence type="ECO:0000313" key="17">
    <source>
        <dbReference type="Proteomes" id="UP000062475"/>
    </source>
</evidence>
<dbReference type="EMBL" id="CP012176">
    <property type="protein sequence ID" value="AKV82258.1"/>
    <property type="molecule type" value="Genomic_DNA"/>
</dbReference>
<dbReference type="InterPro" id="IPR023534">
    <property type="entry name" value="Rof/RNase_P-like"/>
</dbReference>
<dbReference type="Proteomes" id="UP000062398">
    <property type="component" value="Chromosome"/>
</dbReference>
<dbReference type="RefSeq" id="WP_011921245.1">
    <property type="nucleotide sequence ID" value="NZ_AP019770.1"/>
</dbReference>
<comment type="catalytic activity">
    <reaction evidence="6">
        <text>Endonucleolytic cleavage of RNA, removing 5'-extranucleotides from tRNA precursor.</text>
        <dbReference type="EC" id="3.1.26.5"/>
    </reaction>
</comment>
<dbReference type="Proteomes" id="UP000068832">
    <property type="component" value="Chromosome"/>
</dbReference>
<evidence type="ECO:0000256" key="3">
    <source>
        <dbReference type="ARBA" id="ARBA00022722"/>
    </source>
</evidence>
<dbReference type="InterPro" id="IPR036980">
    <property type="entry name" value="RNase_P/MRP_Rpp29_sf"/>
</dbReference>
<evidence type="ECO:0000313" key="8">
    <source>
        <dbReference type="EMBL" id="AKV73278.1"/>
    </source>
</evidence>
<keyword evidence="5 6" id="KW-0378">Hydrolase</keyword>
<evidence type="ECO:0000313" key="13">
    <source>
        <dbReference type="Proteomes" id="UP000029084"/>
    </source>
</evidence>
<keyword evidence="3 6" id="KW-0540">Nuclease</keyword>
<keyword evidence="4 6" id="KW-0255">Endonuclease</keyword>
<dbReference type="GeneID" id="91754535"/>
<sequence>MRKNRFLEYDLIGKRVRILTHSDPSLVGREGIIILETEKTFLVKAGDNAFSVYKPNGIYEIDFKRRRLTICGDALIGKPIKRLR</sequence>
<evidence type="ECO:0000313" key="12">
    <source>
        <dbReference type="EMBL" id="AKV82258.1"/>
    </source>
</evidence>
<dbReference type="GO" id="GO:0030677">
    <property type="term" value="C:ribonuclease P complex"/>
    <property type="evidence" value="ECO:0007669"/>
    <property type="project" value="UniProtKB-UniRule"/>
</dbReference>
<comment type="similarity">
    <text evidence="6">Belongs to the eukaryotic/archaeal RNase P protein component 1 family.</text>
</comment>
<evidence type="ECO:0000256" key="6">
    <source>
        <dbReference type="HAMAP-Rule" id="MF_00754"/>
    </source>
</evidence>
<protein>
    <recommendedName>
        <fullName evidence="6">Ribonuclease P protein component 1</fullName>
        <shortName evidence="6">RNase P component 1</shortName>
        <ecNumber evidence="6">3.1.26.5</ecNumber>
    </recommendedName>
    <alternativeName>
        <fullName evidence="6">Rpp29</fullName>
    </alternativeName>
</protein>
<dbReference type="EMBL" id="CP012173">
    <property type="protein sequence ID" value="AKV75522.1"/>
    <property type="molecule type" value="Genomic_DNA"/>
</dbReference>
<dbReference type="OrthoDB" id="39019at2157"/>
<reference evidence="7 13" key="1">
    <citation type="journal article" date="2014" name="J. Bacteriol.">
        <title>Role of an Archaeal PitA Transporter in the Copper and Arsenic Resistance of Metallosphaera sedula, an Extreme Thermoacidophile.</title>
        <authorList>
            <person name="McCarthy S."/>
            <person name="Ai C."/>
            <person name="Wheaton G."/>
            <person name="Tevatia R."/>
            <person name="Eckrich V."/>
            <person name="Kelly R."/>
            <person name="Blum P."/>
        </authorList>
    </citation>
    <scope>NUCLEOTIDE SEQUENCE [LARGE SCALE GENOMIC DNA]</scope>
    <source>
        <strain evidence="7 13">CuR1</strain>
    </source>
</reference>
<evidence type="ECO:0000256" key="4">
    <source>
        <dbReference type="ARBA" id="ARBA00022759"/>
    </source>
</evidence>
<dbReference type="GO" id="GO:0003723">
    <property type="term" value="F:RNA binding"/>
    <property type="evidence" value="ECO:0007669"/>
    <property type="project" value="InterPro"/>
</dbReference>
<dbReference type="EMBL" id="CP012172">
    <property type="protein sequence ID" value="AKV73278.1"/>
    <property type="molecule type" value="Genomic_DNA"/>
</dbReference>
<dbReference type="EC" id="3.1.26.5" evidence="6"/>
<evidence type="ECO:0000313" key="15">
    <source>
        <dbReference type="Proteomes" id="UP000061362"/>
    </source>
</evidence>
<dbReference type="EMBL" id="CP012174">
    <property type="protein sequence ID" value="AKV77768.1"/>
    <property type="molecule type" value="Genomic_DNA"/>
</dbReference>
<evidence type="ECO:0000313" key="18">
    <source>
        <dbReference type="Proteomes" id="UP000068832"/>
    </source>
</evidence>
<dbReference type="Proteomes" id="UP000061362">
    <property type="component" value="Chromosome"/>
</dbReference>
<dbReference type="Pfam" id="PF01868">
    <property type="entry name" value="RNase_P-MRP_p29"/>
    <property type="match status" value="1"/>
</dbReference>
<dbReference type="Proteomes" id="UP000056255">
    <property type="component" value="Chromosome"/>
</dbReference>
<evidence type="ECO:0000313" key="9">
    <source>
        <dbReference type="EMBL" id="AKV75522.1"/>
    </source>
</evidence>
<dbReference type="InterPro" id="IPR023538">
    <property type="entry name" value="RNP1"/>
</dbReference>
<dbReference type="GO" id="GO:0004526">
    <property type="term" value="F:ribonuclease P activity"/>
    <property type="evidence" value="ECO:0007669"/>
    <property type="project" value="UniProtKB-UniRule"/>
</dbReference>
<dbReference type="PATRIC" id="fig|43687.5.peg.101"/>
<comment type="subunit">
    <text evidence="6">Consists of a catalytic RNA component and at least 4-5 protein subunits.</text>
</comment>
<evidence type="ECO:0000256" key="1">
    <source>
        <dbReference type="ARBA" id="ARBA00022490"/>
    </source>
</evidence>
<dbReference type="GO" id="GO:0001682">
    <property type="term" value="P:tRNA 5'-leader removal"/>
    <property type="evidence" value="ECO:0007669"/>
    <property type="project" value="UniProtKB-UniRule"/>
</dbReference>
<evidence type="ECO:0000313" key="16">
    <source>
        <dbReference type="Proteomes" id="UP000062398"/>
    </source>
</evidence>
<dbReference type="EMBL" id="CP008822">
    <property type="protein sequence ID" value="AIM26263.1"/>
    <property type="molecule type" value="Genomic_DNA"/>
</dbReference>
<evidence type="ECO:0000313" key="10">
    <source>
        <dbReference type="EMBL" id="AKV77768.1"/>
    </source>
</evidence>